<organism evidence="2">
    <name type="scientific">Desulfatirhabdium butyrativorans</name>
    <dbReference type="NCBI Taxonomy" id="340467"/>
    <lineage>
        <taxon>Bacteria</taxon>
        <taxon>Pseudomonadati</taxon>
        <taxon>Thermodesulfobacteriota</taxon>
        <taxon>Desulfobacteria</taxon>
        <taxon>Desulfobacterales</taxon>
        <taxon>Desulfatirhabdiaceae</taxon>
        <taxon>Desulfatirhabdium</taxon>
    </lineage>
</organism>
<evidence type="ECO:0000313" key="2">
    <source>
        <dbReference type="EMBL" id="HGU33220.1"/>
    </source>
</evidence>
<feature type="transmembrane region" description="Helical" evidence="1">
    <location>
        <begin position="179"/>
        <end position="207"/>
    </location>
</feature>
<feature type="transmembrane region" description="Helical" evidence="1">
    <location>
        <begin position="148"/>
        <end position="167"/>
    </location>
</feature>
<protein>
    <recommendedName>
        <fullName evidence="3">DUF2029 domain-containing protein</fullName>
    </recommendedName>
</protein>
<keyword evidence="1" id="KW-1133">Transmembrane helix</keyword>
<evidence type="ECO:0000256" key="1">
    <source>
        <dbReference type="SAM" id="Phobius"/>
    </source>
</evidence>
<comment type="caution">
    <text evidence="2">The sequence shown here is derived from an EMBL/GenBank/DDBJ whole genome shotgun (WGS) entry which is preliminary data.</text>
</comment>
<name>A0A7C4MN19_9BACT</name>
<keyword evidence="1" id="KW-0812">Transmembrane</keyword>
<feature type="transmembrane region" description="Helical" evidence="1">
    <location>
        <begin position="9"/>
        <end position="30"/>
    </location>
</feature>
<feature type="transmembrane region" description="Helical" evidence="1">
    <location>
        <begin position="118"/>
        <end position="136"/>
    </location>
</feature>
<gene>
    <name evidence="2" type="ORF">ENS29_10240</name>
</gene>
<reference evidence="2" key="1">
    <citation type="journal article" date="2020" name="mSystems">
        <title>Genome- and Community-Level Interaction Insights into Carbon Utilization and Element Cycling Functions of Hydrothermarchaeota in Hydrothermal Sediment.</title>
        <authorList>
            <person name="Zhou Z."/>
            <person name="Liu Y."/>
            <person name="Xu W."/>
            <person name="Pan J."/>
            <person name="Luo Z.H."/>
            <person name="Li M."/>
        </authorList>
    </citation>
    <scope>NUCLEOTIDE SEQUENCE [LARGE SCALE GENOMIC DNA]</scope>
    <source>
        <strain evidence="2">SpSt-477</strain>
    </source>
</reference>
<feature type="transmembrane region" description="Helical" evidence="1">
    <location>
        <begin position="86"/>
        <end position="106"/>
    </location>
</feature>
<feature type="transmembrane region" description="Helical" evidence="1">
    <location>
        <begin position="341"/>
        <end position="358"/>
    </location>
</feature>
<proteinExistence type="predicted"/>
<feature type="transmembrane region" description="Helical" evidence="1">
    <location>
        <begin position="394"/>
        <end position="412"/>
    </location>
</feature>
<accession>A0A7C4MN19</accession>
<feature type="transmembrane region" description="Helical" evidence="1">
    <location>
        <begin position="213"/>
        <end position="240"/>
    </location>
</feature>
<evidence type="ECO:0008006" key="3">
    <source>
        <dbReference type="Google" id="ProtNLM"/>
    </source>
</evidence>
<keyword evidence="1" id="KW-0472">Membrane</keyword>
<feature type="transmembrane region" description="Helical" evidence="1">
    <location>
        <begin position="303"/>
        <end position="321"/>
    </location>
</feature>
<sequence length="542" mass="61513">MPPSKRSHFFLSALAWIGMPALCGTLAILLGQDANWDLRNYHYYNPYAFLTGRWDFDALVGQIATFYNPLLYIPYYYAVTYLPPKLTAFLIGSIQGLNFPLLLGIASHILHRNRESDTAIIACFLAFAGIAGAGNISELGTMFSDNLLSLPVLLSLLLLLQCIDRLVNGTWTERMSILLAAGSLVGVSAGFKQTSAVYAVGMCIAFFAVDMPFVVRFVFAFVFGIGVLIGMAATGGFWLYEMWRRFGNPLFPYFNHVFHSPMAQAGDYRDVRFLPQTVGEYLMKVFCFAVEPREISEVSFRDWRIPSLYLLGLAATVRWMSMRLSGEIRKPSFGPLTETPSMEPFFFTFLVFSYLAWLKMFCIFRYAMVIEMLAPLGIWLLFRKLDDVVGRRRIIAMICIGAVVVSTVPADWGRVRWGEDYFGAELPHIEDSNQPLVVMTGTDPLSYLIPLFPPQIRFLRIQSYFNLYTEPTGYDRWMAERIAEHEGAIYVLYRSSDRQATLDALKAFGLEMERGGCTWFKPRMEENQGAALMFCKVVKVER</sequence>
<dbReference type="AlphaFoldDB" id="A0A7C4MN19"/>
<dbReference type="EMBL" id="DSUH01000237">
    <property type="protein sequence ID" value="HGU33220.1"/>
    <property type="molecule type" value="Genomic_DNA"/>
</dbReference>